<evidence type="ECO:0000256" key="1">
    <source>
        <dbReference type="SAM" id="Phobius"/>
    </source>
</evidence>
<dbReference type="EMBL" id="RJTM01000102">
    <property type="protein sequence ID" value="RNL83716.1"/>
    <property type="molecule type" value="Genomic_DNA"/>
</dbReference>
<reference evidence="2 3" key="1">
    <citation type="submission" date="2018-10" db="EMBL/GenBank/DDBJ databases">
        <title>Sinomicrobium pectinilyticum sp. nov., a pectinase-producing bacterium isolated from alkaline and saline soil, and emended description of the genus Sinomicrobium.</title>
        <authorList>
            <person name="Cheng B."/>
            <person name="Li C."/>
            <person name="Lai Q."/>
            <person name="Du M."/>
            <person name="Shao Z."/>
            <person name="Xu P."/>
            <person name="Yang C."/>
        </authorList>
    </citation>
    <scope>NUCLEOTIDE SEQUENCE [LARGE SCALE GENOMIC DNA]</scope>
    <source>
        <strain evidence="2 3">5DNS001</strain>
    </source>
</reference>
<gene>
    <name evidence="2" type="ORF">ED312_14625</name>
</gene>
<evidence type="ECO:0000313" key="3">
    <source>
        <dbReference type="Proteomes" id="UP000267469"/>
    </source>
</evidence>
<feature type="transmembrane region" description="Helical" evidence="1">
    <location>
        <begin position="48"/>
        <end position="69"/>
    </location>
</feature>
<keyword evidence="1" id="KW-1133">Transmembrane helix</keyword>
<comment type="caution">
    <text evidence="2">The sequence shown here is derived from an EMBL/GenBank/DDBJ whole genome shotgun (WGS) entry which is preliminary data.</text>
</comment>
<dbReference type="Proteomes" id="UP000267469">
    <property type="component" value="Unassembled WGS sequence"/>
</dbReference>
<keyword evidence="1" id="KW-0812">Transmembrane</keyword>
<sequence length="75" mass="8713">MVQNTAGHCRTVPTLRDKETLRFALGEVRLFAFQFTNSHPKGRWSFPFLQILSDFLLAWVLVFILNTLITQMSEL</sequence>
<keyword evidence="3" id="KW-1185">Reference proteome</keyword>
<keyword evidence="1" id="KW-0472">Membrane</keyword>
<dbReference type="AlphaFoldDB" id="A0A3N0E7A2"/>
<name>A0A3N0E7A2_SINP1</name>
<organism evidence="2 3">
    <name type="scientific">Sinomicrobium pectinilyticum</name>
    <dbReference type="NCBI Taxonomy" id="1084421"/>
    <lineage>
        <taxon>Bacteria</taxon>
        <taxon>Pseudomonadati</taxon>
        <taxon>Bacteroidota</taxon>
        <taxon>Flavobacteriia</taxon>
        <taxon>Flavobacteriales</taxon>
        <taxon>Flavobacteriaceae</taxon>
        <taxon>Sinomicrobium</taxon>
    </lineage>
</organism>
<accession>A0A3N0E7A2</accession>
<protein>
    <submittedName>
        <fullName evidence="2">Uncharacterized protein</fullName>
    </submittedName>
</protein>
<proteinExistence type="predicted"/>
<evidence type="ECO:0000313" key="2">
    <source>
        <dbReference type="EMBL" id="RNL83716.1"/>
    </source>
</evidence>